<dbReference type="EMBL" id="CP059735">
    <property type="protein sequence ID" value="WDE01849.1"/>
    <property type="molecule type" value="Genomic_DNA"/>
</dbReference>
<feature type="domain" description="N-acetyltransferase" evidence="3">
    <location>
        <begin position="1"/>
        <end position="158"/>
    </location>
</feature>
<protein>
    <submittedName>
        <fullName evidence="4">N-acetyltransferase</fullName>
    </submittedName>
</protein>
<dbReference type="GO" id="GO:0016747">
    <property type="term" value="F:acyltransferase activity, transferring groups other than amino-acyl groups"/>
    <property type="evidence" value="ECO:0007669"/>
    <property type="project" value="InterPro"/>
</dbReference>
<organism evidence="4 5">
    <name type="scientific">Thalassomonas actiniarum</name>
    <dbReference type="NCBI Taxonomy" id="485447"/>
    <lineage>
        <taxon>Bacteria</taxon>
        <taxon>Pseudomonadati</taxon>
        <taxon>Pseudomonadota</taxon>
        <taxon>Gammaproteobacteria</taxon>
        <taxon>Alteromonadales</taxon>
        <taxon>Colwelliaceae</taxon>
        <taxon>Thalassomonas</taxon>
    </lineage>
</organism>
<dbReference type="InterPro" id="IPR000182">
    <property type="entry name" value="GNAT_dom"/>
</dbReference>
<reference evidence="4 5" key="2">
    <citation type="journal article" date="2022" name="Mar. Drugs">
        <title>Bioassay-Guided Fractionation Leads to the Detection of Cholic Acid Generated by the Rare Thalassomonas sp.</title>
        <authorList>
            <person name="Pheiffer F."/>
            <person name="Schneider Y.K."/>
            <person name="Hansen E.H."/>
            <person name="Andersen J.H."/>
            <person name="Isaksson J."/>
            <person name="Busche T."/>
            <person name="R C."/>
            <person name="Kalinowski J."/>
            <person name="Zyl L.V."/>
            <person name="Trindade M."/>
        </authorList>
    </citation>
    <scope>NUCLEOTIDE SEQUENCE [LARGE SCALE GENOMIC DNA]</scope>
    <source>
        <strain evidence="4 5">A5K-106</strain>
    </source>
</reference>
<evidence type="ECO:0000313" key="5">
    <source>
        <dbReference type="Proteomes" id="UP000032568"/>
    </source>
</evidence>
<dbReference type="PROSITE" id="PS51186">
    <property type="entry name" value="GNAT"/>
    <property type="match status" value="1"/>
</dbReference>
<accession>A0AAE9YWV0</accession>
<dbReference type="PANTHER" id="PTHR43072:SF23">
    <property type="entry name" value="UPF0039 PROTEIN C11D3.02C"/>
    <property type="match status" value="1"/>
</dbReference>
<dbReference type="KEGG" id="tact:SG35_010930"/>
<sequence>MTVRQFTKNDFPAVQEIYRQGINSGNATFETQVKPWQQWHQAMLEPCRLVAEKDESILGWASLSPISARAVYSGVAEVSIYIADSAQGQGIGRQLMSQLVTMSEAHNIWTLQAAIFPENKASIHLHQKHGFQVLGVRKHLGKLKGIWRDVVLMERRSTQVGTD</sequence>
<dbReference type="InterPro" id="IPR016181">
    <property type="entry name" value="Acyl_CoA_acyltransferase"/>
</dbReference>
<evidence type="ECO:0000256" key="2">
    <source>
        <dbReference type="ARBA" id="ARBA00023315"/>
    </source>
</evidence>
<keyword evidence="2" id="KW-0012">Acyltransferase</keyword>
<evidence type="ECO:0000313" key="4">
    <source>
        <dbReference type="EMBL" id="WDE01849.1"/>
    </source>
</evidence>
<dbReference type="CDD" id="cd04301">
    <property type="entry name" value="NAT_SF"/>
    <property type="match status" value="1"/>
</dbReference>
<name>A0AAE9YWV0_9GAMM</name>
<keyword evidence="5" id="KW-1185">Reference proteome</keyword>
<reference evidence="4 5" key="1">
    <citation type="journal article" date="2015" name="Genome Announc.">
        <title>Draft Genome Sequences of Marine Isolates of Thalassomonas viridans and Thalassomonas actiniarum.</title>
        <authorList>
            <person name="Olonade I."/>
            <person name="van Zyl L.J."/>
            <person name="Trindade M."/>
        </authorList>
    </citation>
    <scope>NUCLEOTIDE SEQUENCE [LARGE SCALE GENOMIC DNA]</scope>
    <source>
        <strain evidence="4 5">A5K-106</strain>
    </source>
</reference>
<proteinExistence type="predicted"/>
<dbReference type="PANTHER" id="PTHR43072">
    <property type="entry name" value="N-ACETYLTRANSFERASE"/>
    <property type="match status" value="1"/>
</dbReference>
<evidence type="ECO:0000259" key="3">
    <source>
        <dbReference type="PROSITE" id="PS51186"/>
    </source>
</evidence>
<gene>
    <name evidence="4" type="ORF">SG35_010930</name>
</gene>
<dbReference type="SUPFAM" id="SSF55729">
    <property type="entry name" value="Acyl-CoA N-acyltransferases (Nat)"/>
    <property type="match status" value="1"/>
</dbReference>
<dbReference type="Pfam" id="PF00583">
    <property type="entry name" value="Acetyltransf_1"/>
    <property type="match status" value="1"/>
</dbReference>
<dbReference type="Gene3D" id="3.40.630.30">
    <property type="match status" value="1"/>
</dbReference>
<dbReference type="Proteomes" id="UP000032568">
    <property type="component" value="Chromosome"/>
</dbReference>
<dbReference type="AlphaFoldDB" id="A0AAE9YWV0"/>
<evidence type="ECO:0000256" key="1">
    <source>
        <dbReference type="ARBA" id="ARBA00022679"/>
    </source>
</evidence>
<keyword evidence="1" id="KW-0808">Transferase</keyword>